<evidence type="ECO:0000256" key="1">
    <source>
        <dbReference type="ARBA" id="ARBA00002963"/>
    </source>
</evidence>
<comment type="similarity">
    <text evidence="3">Belongs to the FMP46 family.</text>
</comment>
<dbReference type="SUPFAM" id="SSF52833">
    <property type="entry name" value="Thioredoxin-like"/>
    <property type="match status" value="1"/>
</dbReference>
<comment type="subcellular location">
    <subcellularLocation>
        <location evidence="2">Mitochondrion</location>
    </subcellularLocation>
</comment>
<comment type="caution">
    <text evidence="7">The sequence shown here is derived from an EMBL/GenBank/DDBJ whole genome shotgun (WGS) entry which is preliminary data.</text>
</comment>
<evidence type="ECO:0000313" key="8">
    <source>
        <dbReference type="Proteomes" id="UP001202479"/>
    </source>
</evidence>
<dbReference type="RefSeq" id="XP_049181220.1">
    <property type="nucleotide sequence ID" value="XM_049322875.1"/>
</dbReference>
<gene>
    <name evidence="7" type="ORF">KGF56_001722</name>
</gene>
<dbReference type="InterPro" id="IPR036249">
    <property type="entry name" value="Thioredoxin-like_sf"/>
</dbReference>
<accession>A0AAI9SZY7</accession>
<dbReference type="GeneID" id="73379339"/>
<dbReference type="PANTHER" id="PTHR28071:SF1">
    <property type="entry name" value="REDOX PROTEIN FMP46, MITOCHONDRIAL-RELATED"/>
    <property type="match status" value="1"/>
</dbReference>
<keyword evidence="4" id="KW-0809">Transit peptide</keyword>
<dbReference type="Proteomes" id="UP001202479">
    <property type="component" value="Unassembled WGS sequence"/>
</dbReference>
<sequence>MSLFKTLQSSPATVTIFHNTKIPLSNKLYDILNKTYESLPKKPKYDFQIDLMKNRMPTFDQYEIFVRKFLKSEQDKKILHNCFPFLNEKQTILINDQGKHCKINGSDWSNKIFSEFEYQLIYETFNALENNFEKDKLLPSQPSDIFKAPLVVDWDQDMLAGDVQTLNELLAKYTN</sequence>
<keyword evidence="8" id="KW-1185">Reference proteome</keyword>
<dbReference type="InterPro" id="IPR012882">
    <property type="entry name" value="Fmp46"/>
</dbReference>
<evidence type="ECO:0000256" key="5">
    <source>
        <dbReference type="ARBA" id="ARBA00023002"/>
    </source>
</evidence>
<comment type="function">
    <text evidence="1">Putative mitochondrial redox protein which could be involved in the reduction of small toxic molecules.</text>
</comment>
<organism evidence="7 8">
    <name type="scientific">Candida oxycetoniae</name>
    <dbReference type="NCBI Taxonomy" id="497107"/>
    <lineage>
        <taxon>Eukaryota</taxon>
        <taxon>Fungi</taxon>
        <taxon>Dikarya</taxon>
        <taxon>Ascomycota</taxon>
        <taxon>Saccharomycotina</taxon>
        <taxon>Pichiomycetes</taxon>
        <taxon>Debaryomycetaceae</taxon>
        <taxon>Candida/Lodderomyces clade</taxon>
        <taxon>Candida</taxon>
    </lineage>
</organism>
<evidence type="ECO:0000313" key="7">
    <source>
        <dbReference type="EMBL" id="KAI3405475.2"/>
    </source>
</evidence>
<evidence type="ECO:0000256" key="6">
    <source>
        <dbReference type="ARBA" id="ARBA00023128"/>
    </source>
</evidence>
<name>A0AAI9SZY7_9ASCO</name>
<evidence type="ECO:0000256" key="4">
    <source>
        <dbReference type="ARBA" id="ARBA00022946"/>
    </source>
</evidence>
<dbReference type="Pfam" id="PF07955">
    <property type="entry name" value="DUF1687"/>
    <property type="match status" value="1"/>
</dbReference>
<dbReference type="EMBL" id="JAHUZD010000029">
    <property type="protein sequence ID" value="KAI3405475.2"/>
    <property type="molecule type" value="Genomic_DNA"/>
</dbReference>
<dbReference type="AlphaFoldDB" id="A0AAI9SZY7"/>
<reference evidence="7" key="1">
    <citation type="journal article" date="2022" name="DNA Res.">
        <title>Genome analysis of five recently described species of the CUG-Ser clade uncovers Candida theae as a new hybrid lineage with pathogenic potential in the Candida parapsilosis species complex.</title>
        <authorList>
            <person name="Mixao V."/>
            <person name="Del Olmo V."/>
            <person name="Hegedusova E."/>
            <person name="Saus E."/>
            <person name="Pryszcz L."/>
            <person name="Cillingova A."/>
            <person name="Nosek J."/>
            <person name="Gabaldon T."/>
        </authorList>
    </citation>
    <scope>NUCLEOTIDE SEQUENCE</scope>
    <source>
        <strain evidence="7">CBS 10844</strain>
    </source>
</reference>
<dbReference type="PANTHER" id="PTHR28071">
    <property type="entry name" value="REDOX PROTEIN FMP46, MITOCHONDRIAL-RELATED"/>
    <property type="match status" value="1"/>
</dbReference>
<dbReference type="GO" id="GO:0005739">
    <property type="term" value="C:mitochondrion"/>
    <property type="evidence" value="ECO:0007669"/>
    <property type="project" value="UniProtKB-SubCell"/>
</dbReference>
<evidence type="ECO:0000256" key="3">
    <source>
        <dbReference type="ARBA" id="ARBA00009734"/>
    </source>
</evidence>
<dbReference type="Gene3D" id="3.40.30.10">
    <property type="entry name" value="Glutaredoxin"/>
    <property type="match status" value="1"/>
</dbReference>
<keyword evidence="5" id="KW-0560">Oxidoreductase</keyword>
<evidence type="ECO:0000256" key="2">
    <source>
        <dbReference type="ARBA" id="ARBA00004173"/>
    </source>
</evidence>
<proteinExistence type="inferred from homology"/>
<keyword evidence="6" id="KW-0496">Mitochondrion</keyword>
<dbReference type="GO" id="GO:0016491">
    <property type="term" value="F:oxidoreductase activity"/>
    <property type="evidence" value="ECO:0007669"/>
    <property type="project" value="UniProtKB-KW"/>
</dbReference>
<protein>
    <submittedName>
        <fullName evidence="7">Uncharacterized protein</fullName>
    </submittedName>
</protein>